<dbReference type="InterPro" id="IPR000792">
    <property type="entry name" value="Tscrpt_reg_LuxR_C"/>
</dbReference>
<dbReference type="RefSeq" id="WP_128110254.1">
    <property type="nucleotide sequence ID" value="NZ_ATDN01000035.1"/>
</dbReference>
<reference evidence="5 6" key="1">
    <citation type="submission" date="2013-06" db="EMBL/GenBank/DDBJ databases">
        <title>The draft sequence of the Mycobacterium elephantis genome.</title>
        <authorList>
            <person name="Pettersson F.B."/>
            <person name="Das S."/>
            <person name="Dasgupta S."/>
            <person name="Bhattacharya A."/>
            <person name="Kirsebom L.A."/>
        </authorList>
    </citation>
    <scope>NUCLEOTIDE SEQUENCE [LARGE SCALE GENOMIC DNA]</scope>
    <source>
        <strain evidence="5 6">DSM 44368</strain>
    </source>
</reference>
<keyword evidence="6" id="KW-1185">Reference proteome</keyword>
<dbReference type="SUPFAM" id="SSF52540">
    <property type="entry name" value="P-loop containing nucleoside triphosphate hydrolases"/>
    <property type="match status" value="1"/>
</dbReference>
<dbReference type="InterPro" id="IPR036388">
    <property type="entry name" value="WH-like_DNA-bd_sf"/>
</dbReference>
<dbReference type="InterPro" id="IPR016032">
    <property type="entry name" value="Sig_transdc_resp-reg_C-effctor"/>
</dbReference>
<evidence type="ECO:0000259" key="4">
    <source>
        <dbReference type="PROSITE" id="PS50043"/>
    </source>
</evidence>
<dbReference type="Proteomes" id="UP000287177">
    <property type="component" value="Unassembled WGS sequence"/>
</dbReference>
<keyword evidence="3" id="KW-0804">Transcription</keyword>
<dbReference type="Gene3D" id="3.40.50.300">
    <property type="entry name" value="P-loop containing nucleotide triphosphate hydrolases"/>
    <property type="match status" value="1"/>
</dbReference>
<dbReference type="PROSITE" id="PS50043">
    <property type="entry name" value="HTH_LUXR_2"/>
    <property type="match status" value="1"/>
</dbReference>
<dbReference type="SUPFAM" id="SSF46894">
    <property type="entry name" value="C-terminal effector domain of the bipartite response regulators"/>
    <property type="match status" value="1"/>
</dbReference>
<dbReference type="SMART" id="SM00421">
    <property type="entry name" value="HTH_LUXR"/>
    <property type="match status" value="1"/>
</dbReference>
<feature type="domain" description="HTH luxR-type" evidence="4">
    <location>
        <begin position="808"/>
        <end position="873"/>
    </location>
</feature>
<organism evidence="5 6">
    <name type="scientific">Mycolicibacterium elephantis DSM 44368</name>
    <dbReference type="NCBI Taxonomy" id="1335622"/>
    <lineage>
        <taxon>Bacteria</taxon>
        <taxon>Bacillati</taxon>
        <taxon>Actinomycetota</taxon>
        <taxon>Actinomycetes</taxon>
        <taxon>Mycobacteriales</taxon>
        <taxon>Mycobacteriaceae</taxon>
        <taxon>Mycolicibacterium</taxon>
    </lineage>
</organism>
<keyword evidence="1" id="KW-0805">Transcription regulation</keyword>
<evidence type="ECO:0000313" key="5">
    <source>
        <dbReference type="EMBL" id="RWA17122.1"/>
    </source>
</evidence>
<keyword evidence="2" id="KW-0238">DNA-binding</keyword>
<dbReference type="PANTHER" id="PTHR44688:SF16">
    <property type="entry name" value="DNA-BINDING TRANSCRIPTIONAL ACTIVATOR DEVR_DOSR"/>
    <property type="match status" value="1"/>
</dbReference>
<sequence length="883" mass="93412">MRGGWPLIGRDEELAVVSGAIAEPAAAGILIAGSAGVGKTRLAREALAKAQRRGRRCHWLLATESARSVPLGVFAEFASGFGPDPLRRVQEIIDALVGSPSSTTSPTRPVVGIDDAHLLDEQSALVVHQLVHRRIATVVLTQRSGEQTPDAITSLWKDERLPRMDLQPLAAHEVSTLLTAVLDDEIETTSAERLWRYTHGNALYLRQLITDEIASRRLNKRAGVWVWDGQPDFSPRLLELIKANIGRHSEQVVEVLDIVALAEPVELAVLLHMASPGAVDEAQQHGLIRFDPAAQVAHLAHPMFGEARRAMAGPVGLRTLCGRLAHTIGEVCSPSLHQTVRRAVLALESDAGRDAALLHEAANAALALLDIPLAMRLGRAATESGAGRPAQFNYAVALATAARGAQAEKILGRLAASATEDAERVHIALARAANLTWVLGEPVTAERELDAAQQAAAGCGLAHAVNAVRASCHAARGQPSTAVELATEALASREVAGLPRMMGLWGLVYGLADLGCTERLSSAAHGHAFARGDARASHLRFRMGVAYVDGLCLAGHVQKARQVAAELRYDAHDVAGSRYISTLIVALAELAAGDLTAACKWLRESAALLSPELEDEPEGTFRLSEVWLSTALAMAGDAEAAEQALAGRPVAEAGGFRYWETDQALAAAWIDAARGLPSLAVRAALEAADQARALHRPTREVMCLQTAMQFGDSSCADRLAELSAFVGGPRVIAAAAHSAALHAHDGTGLLEASRCYEAFGDRVAAADAAAQAAIVLRGHGRRGASLTATAVAQRLAGETGAHTYALRANGIDLPLTARQREIVTLAARGLSNRAIADLLVLSVRTVEGHLFQASQKTGVSTREELIAMVQGRSAENRPTDRLA</sequence>
<dbReference type="PANTHER" id="PTHR44688">
    <property type="entry name" value="DNA-BINDING TRANSCRIPTIONAL ACTIVATOR DEVR_DOSR"/>
    <property type="match status" value="1"/>
</dbReference>
<dbReference type="EMBL" id="ATDN01000035">
    <property type="protein sequence ID" value="RWA17122.1"/>
    <property type="molecule type" value="Genomic_DNA"/>
</dbReference>
<dbReference type="AlphaFoldDB" id="A0A439DP88"/>
<evidence type="ECO:0000256" key="1">
    <source>
        <dbReference type="ARBA" id="ARBA00023015"/>
    </source>
</evidence>
<evidence type="ECO:0000313" key="6">
    <source>
        <dbReference type="Proteomes" id="UP000287177"/>
    </source>
</evidence>
<dbReference type="InterPro" id="IPR027417">
    <property type="entry name" value="P-loop_NTPase"/>
</dbReference>
<evidence type="ECO:0000256" key="2">
    <source>
        <dbReference type="ARBA" id="ARBA00023125"/>
    </source>
</evidence>
<evidence type="ECO:0000256" key="3">
    <source>
        <dbReference type="ARBA" id="ARBA00023163"/>
    </source>
</evidence>
<dbReference type="Gene3D" id="1.10.10.10">
    <property type="entry name" value="Winged helix-like DNA-binding domain superfamily/Winged helix DNA-binding domain"/>
    <property type="match status" value="1"/>
</dbReference>
<protein>
    <recommendedName>
        <fullName evidence="4">HTH luxR-type domain-containing protein</fullName>
    </recommendedName>
</protein>
<dbReference type="PRINTS" id="PR00038">
    <property type="entry name" value="HTHLUXR"/>
</dbReference>
<dbReference type="Pfam" id="PF00196">
    <property type="entry name" value="GerE"/>
    <property type="match status" value="1"/>
</dbReference>
<proteinExistence type="predicted"/>
<name>A0A439DP88_9MYCO</name>
<gene>
    <name evidence="5" type="ORF">MELE44368_25575</name>
</gene>
<accession>A0A439DP88</accession>
<dbReference type="GO" id="GO:0006355">
    <property type="term" value="P:regulation of DNA-templated transcription"/>
    <property type="evidence" value="ECO:0007669"/>
    <property type="project" value="InterPro"/>
</dbReference>
<dbReference type="CDD" id="cd06170">
    <property type="entry name" value="LuxR_C_like"/>
    <property type="match status" value="1"/>
</dbReference>
<comment type="caution">
    <text evidence="5">The sequence shown here is derived from an EMBL/GenBank/DDBJ whole genome shotgun (WGS) entry which is preliminary data.</text>
</comment>
<dbReference type="GO" id="GO:0003677">
    <property type="term" value="F:DNA binding"/>
    <property type="evidence" value="ECO:0007669"/>
    <property type="project" value="UniProtKB-KW"/>
</dbReference>